<dbReference type="Proteomes" id="UP001163064">
    <property type="component" value="Unassembled WGS sequence"/>
</dbReference>
<protein>
    <recommendedName>
        <fullName evidence="4">Serine/threonine protein kinase</fullName>
    </recommendedName>
</protein>
<evidence type="ECO:0000256" key="1">
    <source>
        <dbReference type="SAM" id="MobiDB-lite"/>
    </source>
</evidence>
<feature type="compositionally biased region" description="Low complexity" evidence="1">
    <location>
        <begin position="99"/>
        <end position="141"/>
    </location>
</feature>
<accession>A0ABT3U4N8</accession>
<gene>
    <name evidence="2" type="ORF">OFY01_27925</name>
</gene>
<dbReference type="EMBL" id="JAPHNL010000313">
    <property type="protein sequence ID" value="MCX3063522.1"/>
    <property type="molecule type" value="Genomic_DNA"/>
</dbReference>
<comment type="caution">
    <text evidence="2">The sequence shown here is derived from an EMBL/GenBank/DDBJ whole genome shotgun (WGS) entry which is preliminary data.</text>
</comment>
<dbReference type="RefSeq" id="WP_266604539.1">
    <property type="nucleotide sequence ID" value="NZ_JAPHNL010000313.1"/>
</dbReference>
<evidence type="ECO:0000313" key="2">
    <source>
        <dbReference type="EMBL" id="MCX3063522.1"/>
    </source>
</evidence>
<name>A0ABT3U4N8_9ACTN</name>
<reference evidence="2" key="1">
    <citation type="submission" date="2022-10" db="EMBL/GenBank/DDBJ databases">
        <title>Streptomyces beihaiensis sp. nov., a chitin degrading actinobacterium, isolated from shrimp pond soil.</title>
        <authorList>
            <person name="Xie J."/>
            <person name="Shen N."/>
        </authorList>
    </citation>
    <scope>NUCLEOTIDE SEQUENCE</scope>
    <source>
        <strain evidence="2">GXMU-J5</strain>
    </source>
</reference>
<evidence type="ECO:0000313" key="3">
    <source>
        <dbReference type="Proteomes" id="UP001163064"/>
    </source>
</evidence>
<proteinExistence type="predicted"/>
<feature type="region of interest" description="Disordered" evidence="1">
    <location>
        <begin position="98"/>
        <end position="172"/>
    </location>
</feature>
<organism evidence="2 3">
    <name type="scientific">Streptomyces beihaiensis</name>
    <dbReference type="NCBI Taxonomy" id="2984495"/>
    <lineage>
        <taxon>Bacteria</taxon>
        <taxon>Bacillati</taxon>
        <taxon>Actinomycetota</taxon>
        <taxon>Actinomycetes</taxon>
        <taxon>Kitasatosporales</taxon>
        <taxon>Streptomycetaceae</taxon>
        <taxon>Streptomyces</taxon>
    </lineage>
</organism>
<evidence type="ECO:0008006" key="4">
    <source>
        <dbReference type="Google" id="ProtNLM"/>
    </source>
</evidence>
<sequence length="249" mass="25589">MSAREAASGTVLAIPLADGRTARLRVPPAKDGALVRAYLDDTEVLLRVRVGGAGAGRGPAAAGSRSSGADFLKGCLLPLVVVGLVIWGLVALSSHHDTTTASPATSAGSTATGTPTDDPYGSPDPYDSAASDGSDASPGSDSTDDPYVPPAPEPPPTSEAPDPYTKGTCLNGTLPHSTTAQSVSGVHEVSCSASDAHYKVIQTFPFTSDMGRCKANPRTQYAFSYRYTMNGATINEYVYCLVGLGSYAR</sequence>
<keyword evidence="3" id="KW-1185">Reference proteome</keyword>
<feature type="compositionally biased region" description="Pro residues" evidence="1">
    <location>
        <begin position="147"/>
        <end position="158"/>
    </location>
</feature>